<feature type="transmembrane region" description="Helical" evidence="5">
    <location>
        <begin position="80"/>
        <end position="104"/>
    </location>
</feature>
<evidence type="ECO:0000256" key="1">
    <source>
        <dbReference type="ARBA" id="ARBA00004141"/>
    </source>
</evidence>
<evidence type="ECO:0000256" key="2">
    <source>
        <dbReference type="ARBA" id="ARBA00022692"/>
    </source>
</evidence>
<dbReference type="AlphaFoldDB" id="A0A0M4D5J8"/>
<evidence type="ECO:0000313" key="7">
    <source>
        <dbReference type="EMBL" id="ALC18138.1"/>
    </source>
</evidence>
<feature type="domain" description="TM2" evidence="6">
    <location>
        <begin position="50"/>
        <end position="101"/>
    </location>
</feature>
<dbReference type="GO" id="GO:0016020">
    <property type="term" value="C:membrane"/>
    <property type="evidence" value="ECO:0007669"/>
    <property type="project" value="UniProtKB-SubCell"/>
</dbReference>
<dbReference type="KEGG" id="des:DSOUD_3421"/>
<keyword evidence="2 5" id="KW-0812">Transmembrane</keyword>
<sequence>MSELPTKGIDEKFCADCGSVIKAKAEICPKCGVRQMSRPLSINLGPLAANGKSRIAAALLAFFLGGFGIHKFYLGQVGLGIVYLLFCWTFIPYIVAFVEFILFLTMSDETFNRKYGQA</sequence>
<name>A0A0M4D5J8_9BACT</name>
<dbReference type="PATRIC" id="fig|1603606.3.peg.3682"/>
<keyword evidence="3 5" id="KW-1133">Transmembrane helix</keyword>
<reference evidence="7 8" key="1">
    <citation type="submission" date="2015-07" db="EMBL/GenBank/DDBJ databases">
        <title>Isolation and Genomic Characterization of a Novel Halophilic Metal-Reducing Deltaproteobacterium from the Deep Subsurface.</title>
        <authorList>
            <person name="Badalamenti J.P."/>
            <person name="Summers Z.M."/>
            <person name="Gralnick J.A."/>
            <person name="Bond D.R."/>
        </authorList>
    </citation>
    <scope>NUCLEOTIDE SEQUENCE [LARGE SCALE GENOMIC DNA]</scope>
    <source>
        <strain evidence="7 8">WTL</strain>
    </source>
</reference>
<gene>
    <name evidence="7" type="ORF">DSOUD_3421</name>
</gene>
<dbReference type="EMBL" id="CP010802">
    <property type="protein sequence ID" value="ALC18138.1"/>
    <property type="molecule type" value="Genomic_DNA"/>
</dbReference>
<dbReference type="Pfam" id="PF05154">
    <property type="entry name" value="TM2"/>
    <property type="match status" value="1"/>
</dbReference>
<evidence type="ECO:0000256" key="5">
    <source>
        <dbReference type="SAM" id="Phobius"/>
    </source>
</evidence>
<keyword evidence="4 5" id="KW-0472">Membrane</keyword>
<dbReference type="InterPro" id="IPR007829">
    <property type="entry name" value="TM2"/>
</dbReference>
<dbReference type="RefSeq" id="WP_053552083.1">
    <property type="nucleotide sequence ID" value="NZ_CP010802.1"/>
</dbReference>
<proteinExistence type="predicted"/>
<evidence type="ECO:0000256" key="3">
    <source>
        <dbReference type="ARBA" id="ARBA00022989"/>
    </source>
</evidence>
<evidence type="ECO:0000256" key="4">
    <source>
        <dbReference type="ARBA" id="ARBA00023136"/>
    </source>
</evidence>
<comment type="subcellular location">
    <subcellularLocation>
        <location evidence="1">Membrane</location>
        <topology evidence="1">Multi-pass membrane protein</topology>
    </subcellularLocation>
</comment>
<dbReference type="STRING" id="1603606.DSOUD_3421"/>
<dbReference type="Proteomes" id="UP000057158">
    <property type="component" value="Chromosome"/>
</dbReference>
<feature type="transmembrane region" description="Helical" evidence="5">
    <location>
        <begin position="55"/>
        <end position="74"/>
    </location>
</feature>
<keyword evidence="8" id="KW-1185">Reference proteome</keyword>
<protein>
    <recommendedName>
        <fullName evidence="6">TM2 domain-containing protein</fullName>
    </recommendedName>
</protein>
<evidence type="ECO:0000259" key="6">
    <source>
        <dbReference type="Pfam" id="PF05154"/>
    </source>
</evidence>
<evidence type="ECO:0000313" key="8">
    <source>
        <dbReference type="Proteomes" id="UP000057158"/>
    </source>
</evidence>
<dbReference type="OrthoDB" id="9816361at2"/>
<organism evidence="7 8">
    <name type="scientific">Desulfuromonas soudanensis</name>
    <dbReference type="NCBI Taxonomy" id="1603606"/>
    <lineage>
        <taxon>Bacteria</taxon>
        <taxon>Pseudomonadati</taxon>
        <taxon>Thermodesulfobacteriota</taxon>
        <taxon>Desulfuromonadia</taxon>
        <taxon>Desulfuromonadales</taxon>
        <taxon>Desulfuromonadaceae</taxon>
        <taxon>Desulfuromonas</taxon>
    </lineage>
</organism>
<accession>A0A0M4D5J8</accession>